<proteinExistence type="predicted"/>
<dbReference type="EMBL" id="JAWJWE010000003">
    <property type="protein sequence ID" value="KAK6638668.1"/>
    <property type="molecule type" value="Genomic_DNA"/>
</dbReference>
<comment type="caution">
    <text evidence="2">The sequence shown here is derived from an EMBL/GenBank/DDBJ whole genome shotgun (WGS) entry which is preliminary data.</text>
</comment>
<accession>A0AAN8Q5H4</accession>
<organism evidence="2 3">
    <name type="scientific">Polyplax serrata</name>
    <name type="common">Common mouse louse</name>
    <dbReference type="NCBI Taxonomy" id="468196"/>
    <lineage>
        <taxon>Eukaryota</taxon>
        <taxon>Metazoa</taxon>
        <taxon>Ecdysozoa</taxon>
        <taxon>Arthropoda</taxon>
        <taxon>Hexapoda</taxon>
        <taxon>Insecta</taxon>
        <taxon>Pterygota</taxon>
        <taxon>Neoptera</taxon>
        <taxon>Paraneoptera</taxon>
        <taxon>Psocodea</taxon>
        <taxon>Troctomorpha</taxon>
        <taxon>Phthiraptera</taxon>
        <taxon>Anoplura</taxon>
        <taxon>Polyplacidae</taxon>
        <taxon>Polyplax</taxon>
    </lineage>
</organism>
<keyword evidence="1" id="KW-1133">Transmembrane helix</keyword>
<dbReference type="AlphaFoldDB" id="A0AAN8Q5H4"/>
<evidence type="ECO:0000313" key="2">
    <source>
        <dbReference type="EMBL" id="KAK6638668.1"/>
    </source>
</evidence>
<keyword evidence="1" id="KW-0812">Transmembrane</keyword>
<dbReference type="Proteomes" id="UP001372834">
    <property type="component" value="Unassembled WGS sequence"/>
</dbReference>
<evidence type="ECO:0000313" key="3">
    <source>
        <dbReference type="Proteomes" id="UP001372834"/>
    </source>
</evidence>
<evidence type="ECO:0000256" key="1">
    <source>
        <dbReference type="SAM" id="Phobius"/>
    </source>
</evidence>
<name>A0AAN8Q5H4_POLSC</name>
<reference evidence="2 3" key="1">
    <citation type="submission" date="2023-10" db="EMBL/GenBank/DDBJ databases">
        <title>Genomes of two closely related lineages of the louse Polyplax serrata with different host specificities.</title>
        <authorList>
            <person name="Martinu J."/>
            <person name="Tarabai H."/>
            <person name="Stefka J."/>
            <person name="Hypsa V."/>
        </authorList>
    </citation>
    <scope>NUCLEOTIDE SEQUENCE [LARGE SCALE GENOMIC DNA]</scope>
    <source>
        <strain evidence="2">HR10_N</strain>
    </source>
</reference>
<sequence>MDVKMWHVVVLVVIIIAGTKAYLKALVMFRYQLQPLSAYTSVLVRFSDAVLGNRNEISLLVVSDGQDIYTSFIYRAYTFMYFMEKVMSC</sequence>
<protein>
    <submittedName>
        <fullName evidence="2">Uncharacterized protein</fullName>
    </submittedName>
</protein>
<feature type="transmembrane region" description="Helical" evidence="1">
    <location>
        <begin position="6"/>
        <end position="23"/>
    </location>
</feature>
<gene>
    <name evidence="2" type="ORF">RUM43_006935</name>
</gene>
<keyword evidence="1" id="KW-0472">Membrane</keyword>